<dbReference type="GO" id="GO:0003723">
    <property type="term" value="F:RNA binding"/>
    <property type="evidence" value="ECO:0007669"/>
    <property type="project" value="UniProtKB-UniRule"/>
</dbReference>
<comment type="catalytic activity">
    <reaction evidence="7">
        <text>ATP + H2O = ADP + phosphate + H(+)</text>
        <dbReference type="Rhea" id="RHEA:13065"/>
        <dbReference type="ChEBI" id="CHEBI:15377"/>
        <dbReference type="ChEBI" id="CHEBI:15378"/>
        <dbReference type="ChEBI" id="CHEBI:30616"/>
        <dbReference type="ChEBI" id="CHEBI:43474"/>
        <dbReference type="ChEBI" id="CHEBI:456216"/>
        <dbReference type="EC" id="3.6.4.13"/>
    </reaction>
</comment>
<keyword evidence="3 6" id="KW-0347">Helicase</keyword>
<dbReference type="InterPro" id="IPR027417">
    <property type="entry name" value="P-loop_NTPase"/>
</dbReference>
<accession>A0A1E5R9U6</accession>
<dbReference type="GO" id="GO:0003724">
    <property type="term" value="F:RNA helicase activity"/>
    <property type="evidence" value="ECO:0007669"/>
    <property type="project" value="UniProtKB-EC"/>
</dbReference>
<gene>
    <name evidence="11" type="ORF">AWRI3580_g3595</name>
</gene>
<dbReference type="GO" id="GO:0070013">
    <property type="term" value="C:intracellular organelle lumen"/>
    <property type="evidence" value="ECO:0007669"/>
    <property type="project" value="UniProtKB-ARBA"/>
</dbReference>
<evidence type="ECO:0000256" key="4">
    <source>
        <dbReference type="ARBA" id="ARBA00022840"/>
    </source>
</evidence>
<dbReference type="InterPro" id="IPR014001">
    <property type="entry name" value="Helicase_ATP-bd"/>
</dbReference>
<dbReference type="EC" id="3.6.4.13" evidence="7"/>
<evidence type="ECO:0000256" key="7">
    <source>
        <dbReference type="RuleBase" id="RU365068"/>
    </source>
</evidence>
<comment type="domain">
    <text evidence="7">The Q motif is unique to and characteristic of the DEAD box family of RNA helicases and controls ATP binding and hydrolysis.</text>
</comment>
<feature type="region of interest" description="Disordered" evidence="8">
    <location>
        <begin position="1"/>
        <end position="32"/>
    </location>
</feature>
<evidence type="ECO:0000256" key="3">
    <source>
        <dbReference type="ARBA" id="ARBA00022806"/>
    </source>
</evidence>
<dbReference type="AlphaFoldDB" id="A0A1E5R9U6"/>
<dbReference type="GO" id="GO:0016787">
    <property type="term" value="F:hydrolase activity"/>
    <property type="evidence" value="ECO:0007669"/>
    <property type="project" value="UniProtKB-KW"/>
</dbReference>
<comment type="function">
    <text evidence="7">RNA helicase.</text>
</comment>
<feature type="domain" description="Helicase ATP-binding" evidence="9">
    <location>
        <begin position="222"/>
        <end position="423"/>
    </location>
</feature>
<evidence type="ECO:0000256" key="5">
    <source>
        <dbReference type="ARBA" id="ARBA00022884"/>
    </source>
</evidence>
<feature type="compositionally biased region" description="Basic residues" evidence="8">
    <location>
        <begin position="9"/>
        <end position="20"/>
    </location>
</feature>
<feature type="compositionally biased region" description="Basic and acidic residues" evidence="8">
    <location>
        <begin position="139"/>
        <end position="148"/>
    </location>
</feature>
<evidence type="ECO:0000313" key="12">
    <source>
        <dbReference type="Proteomes" id="UP000095358"/>
    </source>
</evidence>
<comment type="similarity">
    <text evidence="6">Belongs to the DEAD box helicase family.</text>
</comment>
<organism evidence="11 12">
    <name type="scientific">Hanseniaspora uvarum</name>
    <name type="common">Yeast</name>
    <name type="synonym">Kloeckera apiculata</name>
    <dbReference type="NCBI Taxonomy" id="29833"/>
    <lineage>
        <taxon>Eukaryota</taxon>
        <taxon>Fungi</taxon>
        <taxon>Dikarya</taxon>
        <taxon>Ascomycota</taxon>
        <taxon>Saccharomycotina</taxon>
        <taxon>Saccharomycetes</taxon>
        <taxon>Saccharomycodales</taxon>
        <taxon>Saccharomycodaceae</taxon>
        <taxon>Hanseniaspora</taxon>
    </lineage>
</organism>
<sequence>MANKAVNPKNKRSGPKRKITKTSDNQNNTKKFKKANIKDLKWKTVEITKDDTAALNMEDLQGFYGLEELDNVKLVKDEKTGKVEFMVKEPETKSNNVDEPSKDDKLNEEIMDLNDQFGDFKNMDDFEDGELSALESDDLNEKELSEKEASEEENNDELNTKVFQQVIDHEKILEQDLEDDIDYSIAAPKWLELGCNINKHVLNRIIDQKFKQPSEIQKEVLPLIINKNANVIGKANTGSGKTLAYSIPILNELFEQMASGAIHKDDDPIGIIFTPTRELATQVTKVMKSFIPKNANEYVVLPITGGLAIQKQERLLLNYPKSGNGKIIITTPGRFLEILGKNKELVEKFSKIKFLVLDEADRLLQDGHFDEFIKIYELLYNKNKEILKKTKNLKFWQTLIFSATFQLDLFNKLENGYTKNHTKKDTVDEKEQIIQHLMAKIHFNSKPIFIDCNPTNHLLPSLKELKIECLPMERNLYLYYILTVFPENSIIFTNSIETCKKLNVFLKNLNVDNHIIHSKMLQKKRLQNLENFTGKVNNKKDGKPTVLIASDVAARGLDIPNIKHVIHYHLPKTADTYIHRSGRTLRGNTQDQGFSLMILSPQEAMGPLRKLRKTLSGNTGETTGKKMKWQNTIDSMLIQDDLVGQLKERVDLANELTEHEVSNKSVKKDDTWLKQAANDLGIDEGDSDDEMNAKNLLEFVNGKQDYHLKRNQSKKFSKIKDSNEIAKMKYQLKQSLSTPIRYNMRQKYLTSGLVNYADQIVKNKGHESVMGLQKMNLADASRKKHRSKR</sequence>
<dbReference type="GO" id="GO:0005524">
    <property type="term" value="F:ATP binding"/>
    <property type="evidence" value="ECO:0007669"/>
    <property type="project" value="UniProtKB-UniRule"/>
</dbReference>
<dbReference type="VEuPathDB" id="FungiDB:AWRI3580_g3595"/>
<proteinExistence type="inferred from homology"/>
<dbReference type="PANTHER" id="PTHR24031">
    <property type="entry name" value="RNA HELICASE"/>
    <property type="match status" value="1"/>
</dbReference>
<keyword evidence="4 6" id="KW-0067">ATP-binding</keyword>
<dbReference type="InterPro" id="IPR001650">
    <property type="entry name" value="Helicase_C-like"/>
</dbReference>
<evidence type="ECO:0000256" key="2">
    <source>
        <dbReference type="ARBA" id="ARBA00022801"/>
    </source>
</evidence>
<keyword evidence="2 6" id="KW-0378">Hydrolase</keyword>
<evidence type="ECO:0000256" key="6">
    <source>
        <dbReference type="RuleBase" id="RU000492"/>
    </source>
</evidence>
<dbReference type="Pfam" id="PF00271">
    <property type="entry name" value="Helicase_C"/>
    <property type="match status" value="1"/>
</dbReference>
<evidence type="ECO:0000259" key="10">
    <source>
        <dbReference type="PROSITE" id="PS51194"/>
    </source>
</evidence>
<dbReference type="SMART" id="SM00487">
    <property type="entry name" value="DEXDc"/>
    <property type="match status" value="1"/>
</dbReference>
<feature type="domain" description="Helicase C-terminal" evidence="10">
    <location>
        <begin position="475"/>
        <end position="631"/>
    </location>
</feature>
<dbReference type="STRING" id="29833.A0A1E5R9U6"/>
<protein>
    <recommendedName>
        <fullName evidence="7">ATP-dependent RNA helicase</fullName>
        <ecNumber evidence="7">3.6.4.13</ecNumber>
    </recommendedName>
</protein>
<name>A0A1E5R9U6_HANUV</name>
<dbReference type="PROSITE" id="PS00039">
    <property type="entry name" value="DEAD_ATP_HELICASE"/>
    <property type="match status" value="1"/>
</dbReference>
<dbReference type="SUPFAM" id="SSF52540">
    <property type="entry name" value="P-loop containing nucleoside triphosphate hydrolases"/>
    <property type="match status" value="1"/>
</dbReference>
<dbReference type="InterPro" id="IPR000629">
    <property type="entry name" value="RNA-helicase_DEAD-box_CS"/>
</dbReference>
<dbReference type="InterPro" id="IPR011545">
    <property type="entry name" value="DEAD/DEAH_box_helicase_dom"/>
</dbReference>
<evidence type="ECO:0000256" key="1">
    <source>
        <dbReference type="ARBA" id="ARBA00022741"/>
    </source>
</evidence>
<feature type="unsure residue" description="I or L" evidence="11">
    <location>
        <position position="652"/>
    </location>
</feature>
<dbReference type="EMBL" id="LPNN01000008">
    <property type="protein sequence ID" value="OEJ83676.1"/>
    <property type="molecule type" value="Genomic_DNA"/>
</dbReference>
<feature type="region of interest" description="Disordered" evidence="8">
    <location>
        <begin position="132"/>
        <end position="156"/>
    </location>
</feature>
<dbReference type="PROSITE" id="PS51192">
    <property type="entry name" value="HELICASE_ATP_BIND_1"/>
    <property type="match status" value="1"/>
</dbReference>
<dbReference type="CDD" id="cd18787">
    <property type="entry name" value="SF2_C_DEAD"/>
    <property type="match status" value="1"/>
</dbReference>
<dbReference type="Gene3D" id="3.40.50.300">
    <property type="entry name" value="P-loop containing nucleotide triphosphate hydrolases"/>
    <property type="match status" value="2"/>
</dbReference>
<dbReference type="Pfam" id="PF00270">
    <property type="entry name" value="DEAD"/>
    <property type="match status" value="1"/>
</dbReference>
<dbReference type="PROSITE" id="PS51194">
    <property type="entry name" value="HELICASE_CTER"/>
    <property type="match status" value="1"/>
</dbReference>
<reference evidence="12" key="1">
    <citation type="journal article" date="2016" name="Genome Announc.">
        <title>Genome sequences of three species of Hanseniaspora isolated from spontaneous wine fermentations.</title>
        <authorList>
            <person name="Sternes P.R."/>
            <person name="Lee D."/>
            <person name="Kutyna D.R."/>
            <person name="Borneman A.R."/>
        </authorList>
    </citation>
    <scope>NUCLEOTIDE SEQUENCE [LARGE SCALE GENOMIC DNA]</scope>
    <source>
        <strain evidence="12">AWRI3580</strain>
    </source>
</reference>
<comment type="caution">
    <text evidence="11">The sequence shown here is derived from an EMBL/GenBank/DDBJ whole genome shotgun (WGS) entry which is preliminary data.</text>
</comment>
<dbReference type="SMART" id="SM00490">
    <property type="entry name" value="HELICc"/>
    <property type="match status" value="1"/>
</dbReference>
<evidence type="ECO:0000313" key="11">
    <source>
        <dbReference type="EMBL" id="OEJ83676.1"/>
    </source>
</evidence>
<keyword evidence="1 6" id="KW-0547">Nucleotide-binding</keyword>
<keyword evidence="12" id="KW-1185">Reference proteome</keyword>
<dbReference type="OrthoDB" id="4310724at2759"/>
<evidence type="ECO:0000259" key="9">
    <source>
        <dbReference type="PROSITE" id="PS51192"/>
    </source>
</evidence>
<evidence type="ECO:0000256" key="8">
    <source>
        <dbReference type="SAM" id="MobiDB-lite"/>
    </source>
</evidence>
<keyword evidence="5 7" id="KW-0694">RNA-binding</keyword>
<dbReference type="Proteomes" id="UP000095358">
    <property type="component" value="Unassembled WGS sequence"/>
</dbReference>